<accession>A0AAN9S1K2</accession>
<reference evidence="1 2" key="1">
    <citation type="submission" date="2024-01" db="EMBL/GenBank/DDBJ databases">
        <title>The genomes of 5 underutilized Papilionoideae crops provide insights into root nodulation and disease resistanc.</title>
        <authorList>
            <person name="Jiang F."/>
        </authorList>
    </citation>
    <scope>NUCLEOTIDE SEQUENCE [LARGE SCALE GENOMIC DNA]</scope>
    <source>
        <strain evidence="1">DUOXIRENSHENG_FW03</strain>
        <tissue evidence="1">Leaves</tissue>
    </source>
</reference>
<evidence type="ECO:0000313" key="2">
    <source>
        <dbReference type="Proteomes" id="UP001386955"/>
    </source>
</evidence>
<dbReference type="AlphaFoldDB" id="A0AAN9S1K2"/>
<protein>
    <submittedName>
        <fullName evidence="1">Uncharacterized protein</fullName>
    </submittedName>
</protein>
<gene>
    <name evidence="1" type="ORF">VNO78_28194</name>
</gene>
<organism evidence="1 2">
    <name type="scientific">Psophocarpus tetragonolobus</name>
    <name type="common">Winged bean</name>
    <name type="synonym">Dolichos tetragonolobus</name>
    <dbReference type="NCBI Taxonomy" id="3891"/>
    <lineage>
        <taxon>Eukaryota</taxon>
        <taxon>Viridiplantae</taxon>
        <taxon>Streptophyta</taxon>
        <taxon>Embryophyta</taxon>
        <taxon>Tracheophyta</taxon>
        <taxon>Spermatophyta</taxon>
        <taxon>Magnoliopsida</taxon>
        <taxon>eudicotyledons</taxon>
        <taxon>Gunneridae</taxon>
        <taxon>Pentapetalae</taxon>
        <taxon>rosids</taxon>
        <taxon>fabids</taxon>
        <taxon>Fabales</taxon>
        <taxon>Fabaceae</taxon>
        <taxon>Papilionoideae</taxon>
        <taxon>50 kb inversion clade</taxon>
        <taxon>NPAAA clade</taxon>
        <taxon>indigoferoid/millettioid clade</taxon>
        <taxon>Phaseoleae</taxon>
        <taxon>Psophocarpus</taxon>
    </lineage>
</organism>
<proteinExistence type="predicted"/>
<comment type="caution">
    <text evidence="1">The sequence shown here is derived from an EMBL/GenBank/DDBJ whole genome shotgun (WGS) entry which is preliminary data.</text>
</comment>
<sequence length="126" mass="14306">MQALASSDYRKTFPNYASLRLMCLSRWKLLPPHLNGKDDPSMYFESLDRKVVKIMLIVIAIERMEMVSTMGGKLSTLLTIIKYHKALCNAPGTTNLLNIRKPAKSELSVVIPIEMHAAIREHHRSV</sequence>
<dbReference type="Proteomes" id="UP001386955">
    <property type="component" value="Unassembled WGS sequence"/>
</dbReference>
<name>A0AAN9S1K2_PSOTE</name>
<dbReference type="EMBL" id="JAYMYS010000007">
    <property type="protein sequence ID" value="KAK7387407.1"/>
    <property type="molecule type" value="Genomic_DNA"/>
</dbReference>
<evidence type="ECO:0000313" key="1">
    <source>
        <dbReference type="EMBL" id="KAK7387407.1"/>
    </source>
</evidence>
<keyword evidence="2" id="KW-1185">Reference proteome</keyword>